<keyword evidence="2" id="KW-0560">Oxidoreductase</keyword>
<dbReference type="Gene3D" id="3.40.50.720">
    <property type="entry name" value="NAD(P)-binding Rossmann-like Domain"/>
    <property type="match status" value="1"/>
</dbReference>
<dbReference type="PRINTS" id="PR00081">
    <property type="entry name" value="GDHRDH"/>
</dbReference>
<evidence type="ECO:0000256" key="1">
    <source>
        <dbReference type="ARBA" id="ARBA00006484"/>
    </source>
</evidence>
<dbReference type="InterPro" id="IPR002347">
    <property type="entry name" value="SDR_fam"/>
</dbReference>
<reference evidence="3 4" key="1">
    <citation type="submission" date="2019-06" db="EMBL/GenBank/DDBJ databases">
        <title>Wine fermentation using esterase from Monascus purpureus.</title>
        <authorList>
            <person name="Geng C."/>
            <person name="Zhang Y."/>
        </authorList>
    </citation>
    <scope>NUCLEOTIDE SEQUENCE [LARGE SCALE GENOMIC DNA]</scope>
    <source>
        <strain evidence="3">HQ1</strain>
    </source>
</reference>
<dbReference type="PANTHER" id="PTHR43157:SF31">
    <property type="entry name" value="PHOSPHATIDYLINOSITOL-GLYCAN BIOSYNTHESIS CLASS F PROTEIN"/>
    <property type="match status" value="1"/>
</dbReference>
<evidence type="ECO:0000313" key="3">
    <source>
        <dbReference type="EMBL" id="TQB75719.1"/>
    </source>
</evidence>
<comment type="caution">
    <text evidence="3">The sequence shown here is derived from an EMBL/GenBank/DDBJ whole genome shotgun (WGS) entry which is preliminary data.</text>
</comment>
<evidence type="ECO:0000256" key="2">
    <source>
        <dbReference type="ARBA" id="ARBA00023002"/>
    </source>
</evidence>
<dbReference type="InterPro" id="IPR036291">
    <property type="entry name" value="NAD(P)-bd_dom_sf"/>
</dbReference>
<dbReference type="EMBL" id="VIFY01000016">
    <property type="protein sequence ID" value="TQB75719.1"/>
    <property type="molecule type" value="Genomic_DNA"/>
</dbReference>
<gene>
    <name evidence="3" type="ORF">MPDQ_002019</name>
</gene>
<dbReference type="PANTHER" id="PTHR43157">
    <property type="entry name" value="PHOSPHATIDYLINOSITOL-GLYCAN BIOSYNTHESIS CLASS F PROTEIN-RELATED"/>
    <property type="match status" value="1"/>
</dbReference>
<dbReference type="AlphaFoldDB" id="A0A507R2Q8"/>
<protein>
    <submittedName>
        <fullName evidence="3">Uncharacterized protein</fullName>
    </submittedName>
</protein>
<evidence type="ECO:0000313" key="4">
    <source>
        <dbReference type="Proteomes" id="UP000319663"/>
    </source>
</evidence>
<dbReference type="GO" id="GO:0016491">
    <property type="term" value="F:oxidoreductase activity"/>
    <property type="evidence" value="ECO:0007669"/>
    <property type="project" value="UniProtKB-KW"/>
</dbReference>
<sequence>MQSVFGSIIGPKQELHSLSGRVAVITGGSQGIGFNVARGFLKANARKVILVSYDEGRGHNAVRKLKEEFGLDSQVEWHHCDFENLKKTRTVFSRLCEMEKRLDLLVLSAGINAAQFKLTEEGLDRHFSVNWLGQYYVINLLYPLLRKTASLPGAPAARIILESSEMHRLAPSSVAFGSIEEINDPKLGPVQLYARSKLAMILGVKYGLHERVIKPNRDNVYAIALHPGAVNTAMLRHFREAYANLAGEIVTDISILLSRSPEQGAYCTWYAATSPEVEEKQWNGVYLNNPGKLGKESSQASDGELGARLWSLSDCLVRKTVGDDALNSWHS</sequence>
<name>A0A507R2Q8_MONPU</name>
<organism evidence="3 4">
    <name type="scientific">Monascus purpureus</name>
    <name type="common">Red mold</name>
    <name type="synonym">Monascus anka</name>
    <dbReference type="NCBI Taxonomy" id="5098"/>
    <lineage>
        <taxon>Eukaryota</taxon>
        <taxon>Fungi</taxon>
        <taxon>Dikarya</taxon>
        <taxon>Ascomycota</taxon>
        <taxon>Pezizomycotina</taxon>
        <taxon>Eurotiomycetes</taxon>
        <taxon>Eurotiomycetidae</taxon>
        <taxon>Eurotiales</taxon>
        <taxon>Aspergillaceae</taxon>
        <taxon>Monascus</taxon>
    </lineage>
</organism>
<dbReference type="Proteomes" id="UP000319663">
    <property type="component" value="Unassembled WGS sequence"/>
</dbReference>
<dbReference type="STRING" id="5098.A0A507R2Q8"/>
<accession>A0A507R2Q8</accession>
<proteinExistence type="inferred from homology"/>
<dbReference type="Pfam" id="PF00106">
    <property type="entry name" value="adh_short"/>
    <property type="match status" value="1"/>
</dbReference>
<comment type="similarity">
    <text evidence="1">Belongs to the short-chain dehydrogenases/reductases (SDR) family.</text>
</comment>
<dbReference type="SUPFAM" id="SSF51735">
    <property type="entry name" value="NAD(P)-binding Rossmann-fold domains"/>
    <property type="match status" value="1"/>
</dbReference>
<keyword evidence="4" id="KW-1185">Reference proteome</keyword>